<evidence type="ECO:0000259" key="3">
    <source>
        <dbReference type="Pfam" id="PF25800"/>
    </source>
</evidence>
<evidence type="ECO:0000256" key="2">
    <source>
        <dbReference type="SAM" id="MobiDB-lite"/>
    </source>
</evidence>
<keyword evidence="5" id="KW-1185">Reference proteome</keyword>
<protein>
    <recommendedName>
        <fullName evidence="3">FimV N-terminal domain-containing protein</fullName>
    </recommendedName>
</protein>
<dbReference type="InterPro" id="IPR020012">
    <property type="entry name" value="LysM_FimV"/>
</dbReference>
<keyword evidence="1" id="KW-0175">Coiled coil</keyword>
<reference evidence="4 5" key="1">
    <citation type="submission" date="2019-04" db="EMBL/GenBank/DDBJ databases">
        <title>Crenobacter sp. nov.</title>
        <authorList>
            <person name="Shi S."/>
        </authorList>
    </citation>
    <scope>NUCLEOTIDE SEQUENCE [LARGE SCALE GENOMIC DNA]</scope>
    <source>
        <strain evidence="4 5">GY 70310</strain>
    </source>
</reference>
<dbReference type="NCBIfam" id="TIGR03505">
    <property type="entry name" value="FimV_core"/>
    <property type="match status" value="1"/>
</dbReference>
<dbReference type="AlphaFoldDB" id="A0A4T0V2B1"/>
<dbReference type="OrthoDB" id="5298707at2"/>
<dbReference type="Proteomes" id="UP000308891">
    <property type="component" value="Unassembled WGS sequence"/>
</dbReference>
<proteinExistence type="predicted"/>
<feature type="coiled-coil region" evidence="1">
    <location>
        <begin position="279"/>
        <end position="306"/>
    </location>
</feature>
<evidence type="ECO:0000256" key="1">
    <source>
        <dbReference type="SAM" id="Coils"/>
    </source>
</evidence>
<gene>
    <name evidence="4" type="ORF">E5K04_04750</name>
</gene>
<sequence>MSMLFASTAWAGLGGIQVNSHLGESLRASIPLSGEDARAGDLSVRLASREAFGELGVDYAPALSSLRFSVVRQGGKAYVRVTSSQPLNEPFLRFVVEARTPSGRSLREYTVLLDPADYPLRQRVLEQDLPLAAPAPARAVPAAPRVMGGRIRVEPGQTLMSVARAVRPQGASLAQTMDAIVAANPQAFAGGDPSRMLAGSVLRVPSDAAVRGGAVRTSATPVKPVERAPAKAAPAPQPKPAAAPAVAPAGNAPAEVVKLTVPETASDPASRQLALEQEIARRDREMEETLAKIARLEAQLKSMQQGASAPAAAAPKPQAQQPFREVTPEPSMVDFLLEKLPLLGGGLAALLLALLGVRVARQRRAQKQLGATLGAGVGSLTQVDALGAGPLGASALSGGNTFLTDFTRSNLGGLDAGEVDPVAEAEVYLAYGRDEQAEEILKDALAKDPTRHEARVKLLEIYAQRGNKGAFSQQAAELKAATDGRGPLWARSVALGQALDAGNPLYALADAEPLFAATPQSGPIDLDAELGVPVPAEAPPAPRAASAATDADPLAALFAEPEAKAAPAPAAEEPVIAVEAAPAPAPEPAADKHTLDFDLDALFAEEKPAAPSAPVTPAAAAPADSNLLDFDFNLAAPVEVEAAPAPKAAPTGQGFDALFAVSEPVVAAPAPAEPEGFDALFAEPAPKAQAAPAAAAAADVDALFAAPGEEAVKAAPAAFDFDLDTEFGGGADDAKERALHDDPLSTKLDLARVYLDMGDKEGAREVLNELLGEAGGALRDEARQMLAKL</sequence>
<dbReference type="NCBIfam" id="TIGR03504">
    <property type="entry name" value="FimV_Cterm"/>
    <property type="match status" value="1"/>
</dbReference>
<dbReference type="Pfam" id="PF25800">
    <property type="entry name" value="FimV_N"/>
    <property type="match status" value="1"/>
</dbReference>
<accession>A0A4T0V2B1</accession>
<organism evidence="4 5">
    <name type="scientific">Crenobacter intestini</name>
    <dbReference type="NCBI Taxonomy" id="2563443"/>
    <lineage>
        <taxon>Bacteria</taxon>
        <taxon>Pseudomonadati</taxon>
        <taxon>Pseudomonadota</taxon>
        <taxon>Betaproteobacteria</taxon>
        <taxon>Neisseriales</taxon>
        <taxon>Neisseriaceae</taxon>
        <taxon>Crenobacter</taxon>
    </lineage>
</organism>
<dbReference type="InterPro" id="IPR038440">
    <property type="entry name" value="FimV_C_sf"/>
</dbReference>
<feature type="region of interest" description="Disordered" evidence="2">
    <location>
        <begin position="210"/>
        <end position="247"/>
    </location>
</feature>
<dbReference type="InterPro" id="IPR057840">
    <property type="entry name" value="FimV_N"/>
</dbReference>
<dbReference type="EMBL" id="STGJ01000003">
    <property type="protein sequence ID" value="TIC85296.1"/>
    <property type="molecule type" value="Genomic_DNA"/>
</dbReference>
<name>A0A4T0V2B1_9NEIS</name>
<comment type="caution">
    <text evidence="4">The sequence shown here is derived from an EMBL/GenBank/DDBJ whole genome shotgun (WGS) entry which is preliminary data.</text>
</comment>
<dbReference type="Gene3D" id="1.20.58.2200">
    <property type="match status" value="1"/>
</dbReference>
<evidence type="ECO:0000313" key="4">
    <source>
        <dbReference type="EMBL" id="TIC85296.1"/>
    </source>
</evidence>
<evidence type="ECO:0000313" key="5">
    <source>
        <dbReference type="Proteomes" id="UP000308891"/>
    </source>
</evidence>
<dbReference type="InterPro" id="IPR020011">
    <property type="entry name" value="FimV_C"/>
</dbReference>
<feature type="domain" description="FimV N-terminal" evidence="3">
    <location>
        <begin position="11"/>
        <end position="115"/>
    </location>
</feature>